<dbReference type="EMBL" id="SJPL01000001">
    <property type="protein sequence ID" value="TWT71362.1"/>
    <property type="molecule type" value="Genomic_DNA"/>
</dbReference>
<dbReference type="Proteomes" id="UP000317238">
    <property type="component" value="Unassembled WGS sequence"/>
</dbReference>
<comment type="caution">
    <text evidence="7">The sequence shown here is derived from an EMBL/GenBank/DDBJ whole genome shotgun (WGS) entry which is preliminary data.</text>
</comment>
<dbReference type="InterPro" id="IPR013324">
    <property type="entry name" value="RNA_pol_sigma_r3/r4-like"/>
</dbReference>
<organism evidence="7 8">
    <name type="scientific">Crateriforma conspicua</name>
    <dbReference type="NCBI Taxonomy" id="2527996"/>
    <lineage>
        <taxon>Bacteria</taxon>
        <taxon>Pseudomonadati</taxon>
        <taxon>Planctomycetota</taxon>
        <taxon>Planctomycetia</taxon>
        <taxon>Planctomycetales</taxon>
        <taxon>Planctomycetaceae</taxon>
        <taxon>Crateriforma</taxon>
    </lineage>
</organism>
<dbReference type="SUPFAM" id="SSF88659">
    <property type="entry name" value="Sigma3 and sigma4 domains of RNA polymerase sigma factors"/>
    <property type="match status" value="1"/>
</dbReference>
<dbReference type="GO" id="GO:0016987">
    <property type="term" value="F:sigma factor activity"/>
    <property type="evidence" value="ECO:0007669"/>
    <property type="project" value="UniProtKB-KW"/>
</dbReference>
<dbReference type="Pfam" id="PF04542">
    <property type="entry name" value="Sigma70_r2"/>
    <property type="match status" value="1"/>
</dbReference>
<evidence type="ECO:0000256" key="1">
    <source>
        <dbReference type="ARBA" id="ARBA00023015"/>
    </source>
</evidence>
<dbReference type="NCBIfam" id="TIGR02984">
    <property type="entry name" value="Sig-70_plancto1"/>
    <property type="match status" value="1"/>
</dbReference>
<dbReference type="PANTHER" id="PTHR30385:SF8">
    <property type="entry name" value="RNA POLYMERASE SIGMA-E FACTOR"/>
    <property type="match status" value="1"/>
</dbReference>
<dbReference type="Gene3D" id="1.10.10.10">
    <property type="entry name" value="Winged helix-like DNA-binding domain superfamily/Winged helix DNA-binding domain"/>
    <property type="match status" value="1"/>
</dbReference>
<dbReference type="InterPro" id="IPR013249">
    <property type="entry name" value="RNA_pol_sigma70_r4_t2"/>
</dbReference>
<reference evidence="7 8" key="1">
    <citation type="submission" date="2019-02" db="EMBL/GenBank/DDBJ databases">
        <title>Deep-cultivation of Planctomycetes and their phenomic and genomic characterization uncovers novel biology.</title>
        <authorList>
            <person name="Wiegand S."/>
            <person name="Jogler M."/>
            <person name="Boedeker C."/>
            <person name="Pinto D."/>
            <person name="Vollmers J."/>
            <person name="Rivas-Marin E."/>
            <person name="Kohn T."/>
            <person name="Peeters S.H."/>
            <person name="Heuer A."/>
            <person name="Rast P."/>
            <person name="Oberbeckmann S."/>
            <person name="Bunk B."/>
            <person name="Jeske O."/>
            <person name="Meyerdierks A."/>
            <person name="Storesund J.E."/>
            <person name="Kallscheuer N."/>
            <person name="Luecker S."/>
            <person name="Lage O.M."/>
            <person name="Pohl T."/>
            <person name="Merkel B.J."/>
            <person name="Hornburger P."/>
            <person name="Mueller R.-W."/>
            <person name="Bruemmer F."/>
            <person name="Labrenz M."/>
            <person name="Spormann A.M."/>
            <person name="Op Den Camp H."/>
            <person name="Overmann J."/>
            <person name="Amann R."/>
            <person name="Jetten M.S.M."/>
            <person name="Mascher T."/>
            <person name="Medema M.H."/>
            <person name="Devos D.P."/>
            <person name="Kaster A.-K."/>
            <person name="Ovreas L."/>
            <person name="Rohde M."/>
            <person name="Galperin M.Y."/>
            <person name="Jogler C."/>
        </authorList>
    </citation>
    <scope>NUCLEOTIDE SEQUENCE [LARGE SCALE GENOMIC DNA]</scope>
    <source>
        <strain evidence="7 8">Pan14r</strain>
    </source>
</reference>
<dbReference type="InterPro" id="IPR014326">
    <property type="entry name" value="RNA_pol_sigma-70_Plancto"/>
</dbReference>
<protein>
    <submittedName>
        <fullName evidence="7">ECF RNA polymerase sigma-E factor</fullName>
    </submittedName>
</protein>
<proteinExistence type="predicted"/>
<feature type="domain" description="RNA polymerase sigma-70 region 2" evidence="5">
    <location>
        <begin position="79"/>
        <end position="129"/>
    </location>
</feature>
<keyword evidence="2" id="KW-0731">Sigma factor</keyword>
<dbReference type="InterPro" id="IPR013325">
    <property type="entry name" value="RNA_pol_sigma_r2"/>
</dbReference>
<dbReference type="InterPro" id="IPR007627">
    <property type="entry name" value="RNA_pol_sigma70_r2"/>
</dbReference>
<dbReference type="Pfam" id="PF08281">
    <property type="entry name" value="Sigma70_r4_2"/>
    <property type="match status" value="1"/>
</dbReference>
<keyword evidence="1" id="KW-0805">Transcription regulation</keyword>
<dbReference type="NCBIfam" id="TIGR02937">
    <property type="entry name" value="sigma70-ECF"/>
    <property type="match status" value="1"/>
</dbReference>
<keyword evidence="3" id="KW-0238">DNA-binding</keyword>
<dbReference type="CDD" id="cd06171">
    <property type="entry name" value="Sigma70_r4"/>
    <property type="match status" value="1"/>
</dbReference>
<keyword evidence="8" id="KW-1185">Reference proteome</keyword>
<evidence type="ECO:0000256" key="4">
    <source>
        <dbReference type="ARBA" id="ARBA00023163"/>
    </source>
</evidence>
<sequence>MARSPVKRRMEFHTKLFHRSAAFWSSPMRCLPSNDAESSARSDAVGQRIAQARQGNIPILGQLLQRYQHFLSVQASAQLHGRLRRRVSDSDLVQETMLAAHRDFHRFRGTTEGELLAWLRQILNHCLNHAVEKNVFAQKRDVRREVSLEALATRSSDSVMRLSHIATDRAASPSEVMQKQELADDLSRQLGKLKDNYRDVIVYRNLQGMSFEEIGQRMNVKSGTARMMWVRAIAKFKEIATPPSLSS</sequence>
<accession>A0A5C5YDH5</accession>
<evidence type="ECO:0000259" key="5">
    <source>
        <dbReference type="Pfam" id="PF04542"/>
    </source>
</evidence>
<evidence type="ECO:0000259" key="6">
    <source>
        <dbReference type="Pfam" id="PF08281"/>
    </source>
</evidence>
<dbReference type="GO" id="GO:0006352">
    <property type="term" value="P:DNA-templated transcription initiation"/>
    <property type="evidence" value="ECO:0007669"/>
    <property type="project" value="InterPro"/>
</dbReference>
<dbReference type="PANTHER" id="PTHR30385">
    <property type="entry name" value="SIGMA FACTOR F FLAGELLAR"/>
    <property type="match status" value="1"/>
</dbReference>
<dbReference type="AlphaFoldDB" id="A0A5C5YDH5"/>
<dbReference type="InterPro" id="IPR014284">
    <property type="entry name" value="RNA_pol_sigma-70_dom"/>
</dbReference>
<evidence type="ECO:0000256" key="3">
    <source>
        <dbReference type="ARBA" id="ARBA00023125"/>
    </source>
</evidence>
<dbReference type="GO" id="GO:0003677">
    <property type="term" value="F:DNA binding"/>
    <property type="evidence" value="ECO:0007669"/>
    <property type="project" value="UniProtKB-KW"/>
</dbReference>
<feature type="domain" description="RNA polymerase sigma factor 70 region 4 type 2" evidence="6">
    <location>
        <begin position="185"/>
        <end position="235"/>
    </location>
</feature>
<keyword evidence="4" id="KW-0804">Transcription</keyword>
<dbReference type="Gene3D" id="1.10.1740.10">
    <property type="match status" value="1"/>
</dbReference>
<gene>
    <name evidence="7" type="primary">rpoE_5</name>
    <name evidence="7" type="ORF">Pan14r_36720</name>
</gene>
<dbReference type="SUPFAM" id="SSF88946">
    <property type="entry name" value="Sigma2 domain of RNA polymerase sigma factors"/>
    <property type="match status" value="1"/>
</dbReference>
<dbReference type="InterPro" id="IPR036388">
    <property type="entry name" value="WH-like_DNA-bd_sf"/>
</dbReference>
<evidence type="ECO:0000313" key="8">
    <source>
        <dbReference type="Proteomes" id="UP000317238"/>
    </source>
</evidence>
<name>A0A5C5YDH5_9PLAN</name>
<evidence type="ECO:0000256" key="2">
    <source>
        <dbReference type="ARBA" id="ARBA00023082"/>
    </source>
</evidence>
<evidence type="ECO:0000313" key="7">
    <source>
        <dbReference type="EMBL" id="TWT71362.1"/>
    </source>
</evidence>